<reference evidence="1" key="1">
    <citation type="submission" date="2020-05" db="UniProtKB">
        <authorList>
            <consortium name="EnsemblMetazoa"/>
        </authorList>
    </citation>
    <scope>IDENTIFICATION</scope>
    <source>
        <strain evidence="1">TTRI</strain>
    </source>
</reference>
<protein>
    <submittedName>
        <fullName evidence="1">Uncharacterized protein</fullName>
    </submittedName>
</protein>
<keyword evidence="2" id="KW-1185">Reference proteome</keyword>
<evidence type="ECO:0000313" key="2">
    <source>
        <dbReference type="Proteomes" id="UP000078200"/>
    </source>
</evidence>
<evidence type="ECO:0000313" key="1">
    <source>
        <dbReference type="EnsemblMetazoa" id="GAUT010267-PA"/>
    </source>
</evidence>
<dbReference type="EnsemblMetazoa" id="GAUT010267-RA">
    <property type="protein sequence ID" value="GAUT010267-PA"/>
    <property type="gene ID" value="GAUT010267"/>
</dbReference>
<proteinExistence type="predicted"/>
<dbReference type="VEuPathDB" id="VectorBase:GAUT010267"/>
<name>A0A1A9UND7_GLOAU</name>
<dbReference type="Proteomes" id="UP000078200">
    <property type="component" value="Unassembled WGS sequence"/>
</dbReference>
<organism evidence="1 2">
    <name type="scientific">Glossina austeni</name>
    <name type="common">Savannah tsetse fly</name>
    <dbReference type="NCBI Taxonomy" id="7395"/>
    <lineage>
        <taxon>Eukaryota</taxon>
        <taxon>Metazoa</taxon>
        <taxon>Ecdysozoa</taxon>
        <taxon>Arthropoda</taxon>
        <taxon>Hexapoda</taxon>
        <taxon>Insecta</taxon>
        <taxon>Pterygota</taxon>
        <taxon>Neoptera</taxon>
        <taxon>Endopterygota</taxon>
        <taxon>Diptera</taxon>
        <taxon>Brachycera</taxon>
        <taxon>Muscomorpha</taxon>
        <taxon>Hippoboscoidea</taxon>
        <taxon>Glossinidae</taxon>
        <taxon>Glossina</taxon>
    </lineage>
</organism>
<sequence length="106" mass="11727">MAKILFQDRTRRKLYPSVGGWHAPLLIESLRNCHLISVNNTSQQGLERFLEVRQRNDGGISKLSYTKKAVSLPLPSSVLVANNGDCVDGVVVLSYVGCDRGDVNRD</sequence>
<accession>A0A1A9UND7</accession>
<dbReference type="AlphaFoldDB" id="A0A1A9UND7"/>